<dbReference type="SMART" id="SM00342">
    <property type="entry name" value="HTH_ARAC"/>
    <property type="match status" value="1"/>
</dbReference>
<dbReference type="InterPro" id="IPR018062">
    <property type="entry name" value="HTH_AraC-typ_CS"/>
</dbReference>
<dbReference type="Pfam" id="PF12833">
    <property type="entry name" value="HTH_18"/>
    <property type="match status" value="1"/>
</dbReference>
<dbReference type="PANTHER" id="PTHR46796:SF12">
    <property type="entry name" value="HTH-TYPE DNA-BINDING TRANSCRIPTIONAL ACTIVATOR EUTR"/>
    <property type="match status" value="1"/>
</dbReference>
<protein>
    <submittedName>
        <fullName evidence="5">AraC-type DNA-binding protein</fullName>
    </submittedName>
</protein>
<proteinExistence type="predicted"/>
<dbReference type="Gene3D" id="1.10.10.60">
    <property type="entry name" value="Homeodomain-like"/>
    <property type="match status" value="1"/>
</dbReference>
<dbReference type="Proteomes" id="UP001205740">
    <property type="component" value="Unassembled WGS sequence"/>
</dbReference>
<evidence type="ECO:0000259" key="4">
    <source>
        <dbReference type="PROSITE" id="PS01124"/>
    </source>
</evidence>
<dbReference type="SUPFAM" id="SSF46689">
    <property type="entry name" value="Homeodomain-like"/>
    <property type="match status" value="1"/>
</dbReference>
<dbReference type="RefSeq" id="WP_253653350.1">
    <property type="nucleotide sequence ID" value="NZ_BAAAOE010000001.1"/>
</dbReference>
<organism evidence="5 6">
    <name type="scientific">Williamsia serinedens</name>
    <dbReference type="NCBI Taxonomy" id="391736"/>
    <lineage>
        <taxon>Bacteria</taxon>
        <taxon>Bacillati</taxon>
        <taxon>Actinomycetota</taxon>
        <taxon>Actinomycetes</taxon>
        <taxon>Mycobacteriales</taxon>
        <taxon>Nocardiaceae</taxon>
        <taxon>Williamsia</taxon>
    </lineage>
</organism>
<dbReference type="PANTHER" id="PTHR46796">
    <property type="entry name" value="HTH-TYPE TRANSCRIPTIONAL ACTIVATOR RHAS-RELATED"/>
    <property type="match status" value="1"/>
</dbReference>
<evidence type="ECO:0000256" key="2">
    <source>
        <dbReference type="ARBA" id="ARBA00023125"/>
    </source>
</evidence>
<dbReference type="InterPro" id="IPR050204">
    <property type="entry name" value="AraC_XylS_family_regulators"/>
</dbReference>
<dbReference type="GO" id="GO:0003677">
    <property type="term" value="F:DNA binding"/>
    <property type="evidence" value="ECO:0007669"/>
    <property type="project" value="UniProtKB-KW"/>
</dbReference>
<sequence length="323" mass="35510">MPALLSRHNLVRTRDLDEARSRIADVFCPHQLAVTRRGARLDTVHNGRKRGAVGLNYLRYGTEVRITPGTMDTFYLVQIPLAGTATVQVGRDEVASTVATASVTSPTLATDMIWSDHCEQLLVYLSRDAVGDYARDVLGDTSGRAVRFAPHLDLTDPAVKSWLRLVNWLRDDIDDGADISGSPIISSQLETMVIGGLFDIQANTVALPRRRERTPSTRCVDVARQAMEADPGHPWTAPELARVAHVSVRSLQEAFARDLQSTPMAVLRSIRLDAAHRALSMSDPGETTVSETALQWGFSHFGRFSALYRATYGESPSQTLARC</sequence>
<dbReference type="PROSITE" id="PS00041">
    <property type="entry name" value="HTH_ARAC_FAMILY_1"/>
    <property type="match status" value="1"/>
</dbReference>
<accession>A0ABT1GXN4</accession>
<dbReference type="EMBL" id="JAMTCG010000002">
    <property type="protein sequence ID" value="MCP2159740.1"/>
    <property type="molecule type" value="Genomic_DNA"/>
</dbReference>
<name>A0ABT1GXN4_9NOCA</name>
<dbReference type="PROSITE" id="PS01124">
    <property type="entry name" value="HTH_ARAC_FAMILY_2"/>
    <property type="match status" value="1"/>
</dbReference>
<evidence type="ECO:0000313" key="6">
    <source>
        <dbReference type="Proteomes" id="UP001205740"/>
    </source>
</evidence>
<evidence type="ECO:0000256" key="3">
    <source>
        <dbReference type="ARBA" id="ARBA00023163"/>
    </source>
</evidence>
<evidence type="ECO:0000256" key="1">
    <source>
        <dbReference type="ARBA" id="ARBA00023015"/>
    </source>
</evidence>
<keyword evidence="3" id="KW-0804">Transcription</keyword>
<comment type="caution">
    <text evidence="5">The sequence shown here is derived from an EMBL/GenBank/DDBJ whole genome shotgun (WGS) entry which is preliminary data.</text>
</comment>
<dbReference type="InterPro" id="IPR009057">
    <property type="entry name" value="Homeodomain-like_sf"/>
</dbReference>
<dbReference type="InterPro" id="IPR018060">
    <property type="entry name" value="HTH_AraC"/>
</dbReference>
<dbReference type="InterPro" id="IPR035418">
    <property type="entry name" value="AraC-bd_2"/>
</dbReference>
<reference evidence="5 6" key="1">
    <citation type="submission" date="2022-06" db="EMBL/GenBank/DDBJ databases">
        <title>Genomic Encyclopedia of Archaeal and Bacterial Type Strains, Phase II (KMG-II): from individual species to whole genera.</title>
        <authorList>
            <person name="Goeker M."/>
        </authorList>
    </citation>
    <scope>NUCLEOTIDE SEQUENCE [LARGE SCALE GENOMIC DNA]</scope>
    <source>
        <strain evidence="5 6">DSM 45037</strain>
    </source>
</reference>
<keyword evidence="2 5" id="KW-0238">DNA-binding</keyword>
<feature type="domain" description="HTH araC/xylS-type" evidence="4">
    <location>
        <begin position="221"/>
        <end position="322"/>
    </location>
</feature>
<gene>
    <name evidence="5" type="ORF">LX12_000919</name>
</gene>
<evidence type="ECO:0000313" key="5">
    <source>
        <dbReference type="EMBL" id="MCP2159740.1"/>
    </source>
</evidence>
<dbReference type="Pfam" id="PF14525">
    <property type="entry name" value="AraC_binding_2"/>
    <property type="match status" value="1"/>
</dbReference>
<keyword evidence="6" id="KW-1185">Reference proteome</keyword>
<keyword evidence="1" id="KW-0805">Transcription regulation</keyword>